<evidence type="ECO:0000313" key="3">
    <source>
        <dbReference type="Proteomes" id="UP000243459"/>
    </source>
</evidence>
<accession>A0A5P1FQN0</accession>
<reference evidence="3" key="1">
    <citation type="journal article" date="2017" name="Nat. Commun.">
        <title>The asparagus genome sheds light on the origin and evolution of a young Y chromosome.</title>
        <authorList>
            <person name="Harkess A."/>
            <person name="Zhou J."/>
            <person name="Xu C."/>
            <person name="Bowers J.E."/>
            <person name="Van der Hulst R."/>
            <person name="Ayyampalayam S."/>
            <person name="Mercati F."/>
            <person name="Riccardi P."/>
            <person name="McKain M.R."/>
            <person name="Kakrana A."/>
            <person name="Tang H."/>
            <person name="Ray J."/>
            <person name="Groenendijk J."/>
            <person name="Arikit S."/>
            <person name="Mathioni S.M."/>
            <person name="Nakano M."/>
            <person name="Shan H."/>
            <person name="Telgmann-Rauber A."/>
            <person name="Kanno A."/>
            <person name="Yue Z."/>
            <person name="Chen H."/>
            <person name="Li W."/>
            <person name="Chen Y."/>
            <person name="Xu X."/>
            <person name="Zhang Y."/>
            <person name="Luo S."/>
            <person name="Chen H."/>
            <person name="Gao J."/>
            <person name="Mao Z."/>
            <person name="Pires J.C."/>
            <person name="Luo M."/>
            <person name="Kudrna D."/>
            <person name="Wing R.A."/>
            <person name="Meyers B.C."/>
            <person name="Yi K."/>
            <person name="Kong H."/>
            <person name="Lavrijsen P."/>
            <person name="Sunseri F."/>
            <person name="Falavigna A."/>
            <person name="Ye Y."/>
            <person name="Leebens-Mack J.H."/>
            <person name="Chen G."/>
        </authorList>
    </citation>
    <scope>NUCLEOTIDE SEQUENCE [LARGE SCALE GENOMIC DNA]</scope>
    <source>
        <strain evidence="3">cv. DH0086</strain>
    </source>
</reference>
<sequence>MNRATKLERKSSENSSKKKKPSPRNPLKDLNSTCINPRISGEAPRGGCFSFFGSNSSSSLSRPRLTTPRSAPTNSRTLASSNPKLKENPEILGSKVKRNRDKPGSKDTILGNGSSSKGF</sequence>
<dbReference type="PANTHER" id="PTHR36022">
    <property type="entry name" value="GPI-ANCHORED ADHESIN-LIKE PROTEIN"/>
    <property type="match status" value="1"/>
</dbReference>
<proteinExistence type="predicted"/>
<feature type="compositionally biased region" description="Low complexity" evidence="1">
    <location>
        <begin position="56"/>
        <end position="70"/>
    </location>
</feature>
<dbReference type="PANTHER" id="PTHR36022:SF1">
    <property type="entry name" value="GPI-ANCHORED ADHESIN-LIKE PROTEIN"/>
    <property type="match status" value="1"/>
</dbReference>
<feature type="compositionally biased region" description="Basic and acidic residues" evidence="1">
    <location>
        <begin position="1"/>
        <end position="16"/>
    </location>
</feature>
<feature type="compositionally biased region" description="Polar residues" evidence="1">
    <location>
        <begin position="71"/>
        <end position="83"/>
    </location>
</feature>
<protein>
    <submittedName>
        <fullName evidence="2">Uncharacterized protein</fullName>
    </submittedName>
</protein>
<keyword evidence="3" id="KW-1185">Reference proteome</keyword>
<gene>
    <name evidence="2" type="ORF">A4U43_C01F9440</name>
</gene>
<organism evidence="2 3">
    <name type="scientific">Asparagus officinalis</name>
    <name type="common">Garden asparagus</name>
    <dbReference type="NCBI Taxonomy" id="4686"/>
    <lineage>
        <taxon>Eukaryota</taxon>
        <taxon>Viridiplantae</taxon>
        <taxon>Streptophyta</taxon>
        <taxon>Embryophyta</taxon>
        <taxon>Tracheophyta</taxon>
        <taxon>Spermatophyta</taxon>
        <taxon>Magnoliopsida</taxon>
        <taxon>Liliopsida</taxon>
        <taxon>Asparagales</taxon>
        <taxon>Asparagaceae</taxon>
        <taxon>Asparagoideae</taxon>
        <taxon>Asparagus</taxon>
    </lineage>
</organism>
<dbReference type="Proteomes" id="UP000243459">
    <property type="component" value="Chromosome 1"/>
</dbReference>
<name>A0A5P1FQN0_ASPOF</name>
<dbReference type="AlphaFoldDB" id="A0A5P1FQN0"/>
<evidence type="ECO:0000313" key="2">
    <source>
        <dbReference type="EMBL" id="ONK79727.1"/>
    </source>
</evidence>
<dbReference type="EMBL" id="CM007381">
    <property type="protein sequence ID" value="ONK79727.1"/>
    <property type="molecule type" value="Genomic_DNA"/>
</dbReference>
<feature type="region of interest" description="Disordered" evidence="1">
    <location>
        <begin position="1"/>
        <end position="119"/>
    </location>
</feature>
<dbReference type="Gramene" id="ONK79727">
    <property type="protein sequence ID" value="ONK79727"/>
    <property type="gene ID" value="A4U43_C01F9440"/>
</dbReference>
<evidence type="ECO:0000256" key="1">
    <source>
        <dbReference type="SAM" id="MobiDB-lite"/>
    </source>
</evidence>